<reference evidence="3" key="2">
    <citation type="submission" date="2018-07" db="EMBL/GenBank/DDBJ databases">
        <authorList>
            <person name="Quirk P.G."/>
            <person name="Krulwich T.A."/>
        </authorList>
    </citation>
    <scope>NUCLEOTIDE SEQUENCE</scope>
</reference>
<keyword evidence="1" id="KW-0812">Transmembrane</keyword>
<proteinExistence type="predicted"/>
<name>A0A336KC01_CULSO</name>
<sequence>MKPCEANVRKQIPPIGRPSLINATFAASSRGAFTGNTISVLFMLLLSLILLSALIMTSSERSSLSSRLMRLFASTPFLDEDGPIASLFRFL</sequence>
<dbReference type="AlphaFoldDB" id="A0A336KC01"/>
<accession>A0A336KC01</accession>
<feature type="transmembrane region" description="Helical" evidence="1">
    <location>
        <begin position="38"/>
        <end position="57"/>
    </location>
</feature>
<dbReference type="VEuPathDB" id="VectorBase:CSON004451"/>
<gene>
    <name evidence="2" type="primary">CSON004451</name>
</gene>
<evidence type="ECO:0000313" key="2">
    <source>
        <dbReference type="EMBL" id="SSX00955.1"/>
    </source>
</evidence>
<reference evidence="2" key="1">
    <citation type="submission" date="2018-04" db="EMBL/GenBank/DDBJ databases">
        <authorList>
            <person name="Go L.Y."/>
            <person name="Mitchell J.A."/>
        </authorList>
    </citation>
    <scope>NUCLEOTIDE SEQUENCE</scope>
    <source>
        <tissue evidence="2">Whole organism</tissue>
    </source>
</reference>
<dbReference type="EMBL" id="UFQS01000187">
    <property type="protein sequence ID" value="SSX00955.1"/>
    <property type="molecule type" value="Genomic_DNA"/>
</dbReference>
<dbReference type="EMBL" id="UFQT01000187">
    <property type="protein sequence ID" value="SSX21335.1"/>
    <property type="molecule type" value="Genomic_DNA"/>
</dbReference>
<evidence type="ECO:0000313" key="3">
    <source>
        <dbReference type="EMBL" id="SSX21335.1"/>
    </source>
</evidence>
<organism evidence="2">
    <name type="scientific">Culicoides sonorensis</name>
    <name type="common">Biting midge</name>
    <dbReference type="NCBI Taxonomy" id="179676"/>
    <lineage>
        <taxon>Eukaryota</taxon>
        <taxon>Metazoa</taxon>
        <taxon>Ecdysozoa</taxon>
        <taxon>Arthropoda</taxon>
        <taxon>Hexapoda</taxon>
        <taxon>Insecta</taxon>
        <taxon>Pterygota</taxon>
        <taxon>Neoptera</taxon>
        <taxon>Endopterygota</taxon>
        <taxon>Diptera</taxon>
        <taxon>Nematocera</taxon>
        <taxon>Chironomoidea</taxon>
        <taxon>Ceratopogonidae</taxon>
        <taxon>Ceratopogoninae</taxon>
        <taxon>Culicoides</taxon>
        <taxon>Monoculicoides</taxon>
    </lineage>
</organism>
<keyword evidence="1" id="KW-1133">Transmembrane helix</keyword>
<protein>
    <submittedName>
        <fullName evidence="2">CSON004451 protein</fullName>
    </submittedName>
</protein>
<evidence type="ECO:0000256" key="1">
    <source>
        <dbReference type="SAM" id="Phobius"/>
    </source>
</evidence>
<keyword evidence="1" id="KW-0472">Membrane</keyword>